<accession>A0A8S5SA11</accession>
<dbReference type="EMBL" id="BK032556">
    <property type="protein sequence ID" value="DAF47554.1"/>
    <property type="molecule type" value="Genomic_DNA"/>
</dbReference>
<name>A0A8S5SA11_9CAUD</name>
<proteinExistence type="predicted"/>
<evidence type="ECO:0000313" key="1">
    <source>
        <dbReference type="EMBL" id="DAF47554.1"/>
    </source>
</evidence>
<sequence length="153" mass="17448">MLVWMQTVTDRSQSDVDRVLELLQKGWERFSAGEKTEWLAGMKGALNQSDMQRIQNNTQLLSDVLELNLTVADVPEHPNETFLISVINNTEVIRNAYMIHTDTPQTPSMPVNTYQKMNDIEKILDDVYGILLNNFNYYCGSEIYAGDDTGLLL</sequence>
<organism evidence="1">
    <name type="scientific">Myoviridae sp. ctlD98</name>
    <dbReference type="NCBI Taxonomy" id="2827705"/>
    <lineage>
        <taxon>Viruses</taxon>
        <taxon>Duplodnaviria</taxon>
        <taxon>Heunggongvirae</taxon>
        <taxon>Uroviricota</taxon>
        <taxon>Caudoviricetes</taxon>
    </lineage>
</organism>
<reference evidence="1" key="1">
    <citation type="journal article" date="2021" name="Proc. Natl. Acad. Sci. U.S.A.">
        <title>A Catalog of Tens of Thousands of Viruses from Human Metagenomes Reveals Hidden Associations with Chronic Diseases.</title>
        <authorList>
            <person name="Tisza M.J."/>
            <person name="Buck C.B."/>
        </authorList>
    </citation>
    <scope>NUCLEOTIDE SEQUENCE</scope>
    <source>
        <strain evidence="1">CtlD98</strain>
    </source>
</reference>
<protein>
    <submittedName>
        <fullName evidence="1">Uncharacterized protein</fullName>
    </submittedName>
</protein>